<sequence length="278" mass="28556">MPSRKQSIAAGARAGRPRSLVALAAALLALVAPLAPAAAQVTTVDPDAAIDADLNQGTRFEPAPADPYAAPPAAANGTPIESAPGSDWGTPPAQAPSTPSTTTSTTTSAPPPPVGDSSATYREDDLIGAAEGVFGKGAKGLADVIKDLLAKQGEPNGYIVGREAGGAIAVGLRYGSGTLHHKIEGERPVYWTGPSIGFDAGANAGSAFVLVYNLYDTQELFHRFGAGEGQAYLVGGFTVSYLRRGNIVLIPVRAGAGLRLGANIGYMKFSEEQRWLPF</sequence>
<feature type="chain" id="PRO_5045494639" evidence="2">
    <location>
        <begin position="38"/>
        <end position="278"/>
    </location>
</feature>
<accession>A0ABV6CWQ1</accession>
<dbReference type="Pfam" id="PF06577">
    <property type="entry name" value="EipA"/>
    <property type="match status" value="1"/>
</dbReference>
<dbReference type="RefSeq" id="WP_379487179.1">
    <property type="nucleotide sequence ID" value="NZ_JBHLWK010000010.1"/>
</dbReference>
<proteinExistence type="predicted"/>
<dbReference type="InterPro" id="IPR008325">
    <property type="entry name" value="EipA-like"/>
</dbReference>
<evidence type="ECO:0000313" key="4">
    <source>
        <dbReference type="Proteomes" id="UP001589798"/>
    </source>
</evidence>
<dbReference type="Proteomes" id="UP001589798">
    <property type="component" value="Unassembled WGS sequence"/>
</dbReference>
<dbReference type="EMBL" id="JBHLWK010000010">
    <property type="protein sequence ID" value="MFC0204431.1"/>
    <property type="molecule type" value="Genomic_DNA"/>
</dbReference>
<name>A0ABV6CWQ1_9SPHN</name>
<protein>
    <submittedName>
        <fullName evidence="3">DUF1134 domain-containing protein</fullName>
    </submittedName>
</protein>
<evidence type="ECO:0000313" key="3">
    <source>
        <dbReference type="EMBL" id="MFC0204431.1"/>
    </source>
</evidence>
<feature type="signal peptide" evidence="2">
    <location>
        <begin position="1"/>
        <end position="37"/>
    </location>
</feature>
<feature type="compositionally biased region" description="Low complexity" evidence="1">
    <location>
        <begin position="62"/>
        <end position="75"/>
    </location>
</feature>
<keyword evidence="4" id="KW-1185">Reference proteome</keyword>
<feature type="compositionally biased region" description="Low complexity" evidence="1">
    <location>
        <begin position="90"/>
        <end position="108"/>
    </location>
</feature>
<comment type="caution">
    <text evidence="3">The sequence shown here is derived from an EMBL/GenBank/DDBJ whole genome shotgun (WGS) entry which is preliminary data.</text>
</comment>
<organism evidence="3 4">
    <name type="scientific">Novosphingobium soli</name>
    <dbReference type="NCBI Taxonomy" id="574956"/>
    <lineage>
        <taxon>Bacteria</taxon>
        <taxon>Pseudomonadati</taxon>
        <taxon>Pseudomonadota</taxon>
        <taxon>Alphaproteobacteria</taxon>
        <taxon>Sphingomonadales</taxon>
        <taxon>Sphingomonadaceae</taxon>
        <taxon>Novosphingobium</taxon>
    </lineage>
</organism>
<reference evidence="3 4" key="1">
    <citation type="submission" date="2024-09" db="EMBL/GenBank/DDBJ databases">
        <authorList>
            <person name="Sun Q."/>
            <person name="Mori K."/>
        </authorList>
    </citation>
    <scope>NUCLEOTIDE SEQUENCE [LARGE SCALE GENOMIC DNA]</scope>
    <source>
        <strain evidence="3 4">CCM 7706</strain>
    </source>
</reference>
<gene>
    <name evidence="3" type="ORF">ACFFJC_09115</name>
</gene>
<evidence type="ECO:0000256" key="2">
    <source>
        <dbReference type="SAM" id="SignalP"/>
    </source>
</evidence>
<evidence type="ECO:0000256" key="1">
    <source>
        <dbReference type="SAM" id="MobiDB-lite"/>
    </source>
</evidence>
<feature type="region of interest" description="Disordered" evidence="1">
    <location>
        <begin position="57"/>
        <end position="120"/>
    </location>
</feature>
<keyword evidence="2" id="KW-0732">Signal</keyword>